<dbReference type="Gene3D" id="1.10.490.20">
    <property type="entry name" value="Phycocyanins"/>
    <property type="match status" value="1"/>
</dbReference>
<dbReference type="InterPro" id="IPR038719">
    <property type="entry name" value="Phycobilisome_asu/bsu_sf"/>
</dbReference>
<keyword evidence="2" id="KW-0157">Chromophore</keyword>
<dbReference type="SUPFAM" id="SSF46458">
    <property type="entry name" value="Globin-like"/>
    <property type="match status" value="1"/>
</dbReference>
<dbReference type="CDD" id="cd08919">
    <property type="entry name" value="PBP-like"/>
    <property type="match status" value="1"/>
</dbReference>
<proteinExistence type="inferred from homology"/>
<keyword evidence="3" id="KW-0089">Bile pigment</keyword>
<dbReference type="GO" id="GO:0030089">
    <property type="term" value="C:phycobilisome"/>
    <property type="evidence" value="ECO:0007669"/>
    <property type="project" value="InterPro"/>
</dbReference>
<dbReference type="EMBL" id="GU354020">
    <property type="protein sequence ID" value="ADO84673.1"/>
    <property type="molecule type" value="Genomic_DNA"/>
</dbReference>
<dbReference type="GO" id="GO:0015979">
    <property type="term" value="P:photosynthesis"/>
    <property type="evidence" value="ECO:0007669"/>
    <property type="project" value="InterPro"/>
</dbReference>
<name>E3T820_9CYAN</name>
<evidence type="ECO:0000256" key="1">
    <source>
        <dbReference type="ARBA" id="ARBA00008182"/>
    </source>
</evidence>
<dbReference type="Pfam" id="PF00502">
    <property type="entry name" value="Phycobilisome"/>
    <property type="match status" value="1"/>
</dbReference>
<organism evidence="4">
    <name type="scientific">Acaryochloris sp. HICR111A</name>
    <dbReference type="NCBI Taxonomy" id="576912"/>
    <lineage>
        <taxon>Bacteria</taxon>
        <taxon>Bacillati</taxon>
        <taxon>Cyanobacteriota</taxon>
        <taxon>Cyanophyceae</taxon>
        <taxon>Acaryochloridales</taxon>
        <taxon>Acaryochloridaceae</taxon>
        <taxon>Acaryochloris</taxon>
    </lineage>
</organism>
<accession>E3T820</accession>
<comment type="similarity">
    <text evidence="1">Belongs to the phycobiliprotein family.</text>
</comment>
<reference evidence="4" key="1">
    <citation type="journal article" date="2010" name="ISME J.">
        <title>A new chlorophyll d-containing cyanobacterium: evidence for niche adaptation in the genus Acaryochloris.</title>
        <authorList>
            <person name="Mohr R."/>
            <person name="Voss B."/>
            <person name="Schliep M."/>
            <person name="Kurz T."/>
            <person name="Maldener I."/>
            <person name="Adams D.G."/>
            <person name="Larkum A.D."/>
            <person name="Chen M."/>
            <person name="Hess W.R."/>
        </authorList>
    </citation>
    <scope>NUCLEOTIDE SEQUENCE</scope>
    <source>
        <strain evidence="4">HICR111A</strain>
    </source>
</reference>
<evidence type="ECO:0000256" key="3">
    <source>
        <dbReference type="ARBA" id="ARBA00023307"/>
    </source>
</evidence>
<evidence type="ECO:0000256" key="2">
    <source>
        <dbReference type="ARBA" id="ARBA00022991"/>
    </source>
</evidence>
<dbReference type="InterPro" id="IPR012128">
    <property type="entry name" value="Phycobilisome_asu/bsu"/>
</dbReference>
<dbReference type="InterPro" id="IPR009050">
    <property type="entry name" value="Globin-like_sf"/>
</dbReference>
<protein>
    <submittedName>
        <fullName evidence="4">ApcA2</fullName>
    </submittedName>
</protein>
<sequence>MLSQLKRLSIEADGRYATDADLAFLKSYLQSVRQRISAYEKIRDAEEAIMDQADETIMAVDPKVFHKGSQDYSQTCRRDRKNTLRYTAAAMLFNDLDHLRDGLLLWLRTIVHAVKDEHASTLTWQEMPAILREHLTAEEADLMMPALHLNQALLR</sequence>
<dbReference type="AlphaFoldDB" id="E3T820"/>
<evidence type="ECO:0000313" key="4">
    <source>
        <dbReference type="EMBL" id="ADO84673.1"/>
    </source>
</evidence>